<protein>
    <submittedName>
        <fullName evidence="2">Transcriptional regulator</fullName>
    </submittedName>
</protein>
<dbReference type="InterPro" id="IPR043166">
    <property type="entry name" value="LarA-like_C"/>
</dbReference>
<dbReference type="EMBL" id="JALEMU010000021">
    <property type="protein sequence ID" value="MCI5754883.1"/>
    <property type="molecule type" value="Genomic_DNA"/>
</dbReference>
<gene>
    <name evidence="2" type="ORF">MR241_01130</name>
</gene>
<feature type="non-terminal residue" evidence="2">
    <location>
        <position position="1"/>
    </location>
</feature>
<feature type="domain" description="Lactate racemase C-terminal" evidence="1">
    <location>
        <begin position="13"/>
        <end position="69"/>
    </location>
</feature>
<dbReference type="AlphaFoldDB" id="A0AAE3FI10"/>
<accession>A0AAE3FI10</accession>
<evidence type="ECO:0000313" key="3">
    <source>
        <dbReference type="Proteomes" id="UP001139365"/>
    </source>
</evidence>
<dbReference type="Gene3D" id="3.90.226.30">
    <property type="match status" value="1"/>
</dbReference>
<organism evidence="2 3">
    <name type="scientific">Candidatus Colimorpha enterica</name>
    <dbReference type="NCBI Taxonomy" id="3083063"/>
    <lineage>
        <taxon>Bacteria</taxon>
        <taxon>Pseudomonadati</taxon>
        <taxon>Bacteroidota</taxon>
        <taxon>Bacteroidia</taxon>
        <taxon>Bacteroidales</taxon>
        <taxon>Candidatus Colimorpha</taxon>
    </lineage>
</organism>
<evidence type="ECO:0000313" key="2">
    <source>
        <dbReference type="EMBL" id="MCI5754883.1"/>
    </source>
</evidence>
<proteinExistence type="predicted"/>
<reference evidence="2 3" key="1">
    <citation type="submission" date="2022-03" db="EMBL/GenBank/DDBJ databases">
        <title>Metagenome-assembled genomes from swine fecal metagenomes.</title>
        <authorList>
            <person name="Holman D.B."/>
            <person name="Kommadath A."/>
        </authorList>
    </citation>
    <scope>NUCLEOTIDE SEQUENCE [LARGE SCALE GENOMIC DNA]</scope>
    <source>
        <strain evidence="2">SUG147</strain>
    </source>
</reference>
<evidence type="ECO:0000259" key="1">
    <source>
        <dbReference type="Pfam" id="PF21113"/>
    </source>
</evidence>
<dbReference type="InterPro" id="IPR048520">
    <property type="entry name" value="LarA_C"/>
</dbReference>
<dbReference type="Pfam" id="PF21113">
    <property type="entry name" value="LarA_C"/>
    <property type="match status" value="1"/>
</dbReference>
<dbReference type="Proteomes" id="UP001139365">
    <property type="component" value="Unassembled WGS sequence"/>
</dbReference>
<name>A0AAE3FI10_9BACT</name>
<sequence length="75" mass="7835">KHFVLGGHKAAAIALVLQKAKIVLVSAYDDDYVRSVHLTPAASADEAMRNALSEYGSDAKVILMPIGGSTLPSLA</sequence>
<comment type="caution">
    <text evidence="2">The sequence shown here is derived from an EMBL/GenBank/DDBJ whole genome shotgun (WGS) entry which is preliminary data.</text>
</comment>